<dbReference type="RefSeq" id="WP_066155865.1">
    <property type="nucleotide sequence ID" value="NZ_CP020814.1"/>
</dbReference>
<feature type="transmembrane region" description="Helical" evidence="1">
    <location>
        <begin position="56"/>
        <end position="89"/>
    </location>
</feature>
<keyword evidence="1" id="KW-0472">Membrane</keyword>
<dbReference type="KEGG" id="bkw:BkAM31D_04510"/>
<keyword evidence="1" id="KW-0812">Transmembrane</keyword>
<feature type="transmembrane region" description="Helical" evidence="1">
    <location>
        <begin position="12"/>
        <end position="44"/>
    </location>
</feature>
<organism evidence="2 3">
    <name type="scientific">Halalkalibacter krulwichiae</name>
    <dbReference type="NCBI Taxonomy" id="199441"/>
    <lineage>
        <taxon>Bacteria</taxon>
        <taxon>Bacillati</taxon>
        <taxon>Bacillota</taxon>
        <taxon>Bacilli</taxon>
        <taxon>Bacillales</taxon>
        <taxon>Bacillaceae</taxon>
        <taxon>Halalkalibacter</taxon>
    </lineage>
</organism>
<accession>A0A1X9M6X6</accession>
<dbReference type="Proteomes" id="UP000193006">
    <property type="component" value="Chromosome"/>
</dbReference>
<keyword evidence="3" id="KW-1185">Reference proteome</keyword>
<evidence type="ECO:0000313" key="2">
    <source>
        <dbReference type="EMBL" id="ARK29178.1"/>
    </source>
</evidence>
<dbReference type="AlphaFoldDB" id="A0A1X9M6X6"/>
<evidence type="ECO:0000256" key="1">
    <source>
        <dbReference type="SAM" id="Phobius"/>
    </source>
</evidence>
<gene>
    <name evidence="2" type="ORF">BkAM31D_04510</name>
</gene>
<reference evidence="2 3" key="1">
    <citation type="submission" date="2017-04" db="EMBL/GenBank/DDBJ databases">
        <title>Bacillus krulwichiae AM31D Genome sequencing and assembly.</title>
        <authorList>
            <person name="Krulwich T.A."/>
            <person name="Anastor L."/>
            <person name="Ehrlich R."/>
            <person name="Ehrlich G.D."/>
            <person name="Janto B."/>
        </authorList>
    </citation>
    <scope>NUCLEOTIDE SEQUENCE [LARGE SCALE GENOMIC DNA]</scope>
    <source>
        <strain evidence="2 3">AM31D</strain>
    </source>
</reference>
<proteinExistence type="predicted"/>
<sequence length="139" mass="15276">MNNIGKFIGGVLLMFIGSSILLGMLGINIGGLLGLVIGGCFLYWGYTKYQEKRKWTFSSILLFGLAFVFLLGGLGGVISIAIGALLLYFGYKLLVQNDNDKENTVNVVSTKKSSTYEVIDEEFDRLIKEGGYFNGHDKN</sequence>
<evidence type="ECO:0000313" key="3">
    <source>
        <dbReference type="Proteomes" id="UP000193006"/>
    </source>
</evidence>
<dbReference type="EMBL" id="CP020814">
    <property type="protein sequence ID" value="ARK29178.1"/>
    <property type="molecule type" value="Genomic_DNA"/>
</dbReference>
<evidence type="ECO:0008006" key="4">
    <source>
        <dbReference type="Google" id="ProtNLM"/>
    </source>
</evidence>
<keyword evidence="1" id="KW-1133">Transmembrane helix</keyword>
<name>A0A1X9M6X6_9BACI</name>
<protein>
    <recommendedName>
        <fullName evidence="4">Lia operon protein LiaI</fullName>
    </recommendedName>
</protein>
<dbReference type="STRING" id="199441.BkAM31D_04510"/>